<dbReference type="PROSITE" id="PS51257">
    <property type="entry name" value="PROKAR_LIPOPROTEIN"/>
    <property type="match status" value="1"/>
</dbReference>
<dbReference type="Proteomes" id="UP000273675">
    <property type="component" value="Unassembled WGS sequence"/>
</dbReference>
<organism evidence="2 3">
    <name type="scientific">Maricaulis maris</name>
    <dbReference type="NCBI Taxonomy" id="74318"/>
    <lineage>
        <taxon>Bacteria</taxon>
        <taxon>Pseudomonadati</taxon>
        <taxon>Pseudomonadota</taxon>
        <taxon>Alphaproteobacteria</taxon>
        <taxon>Maricaulales</taxon>
        <taxon>Maricaulaceae</taxon>
        <taxon>Maricaulis</taxon>
    </lineage>
</organism>
<comment type="caution">
    <text evidence="2">The sequence shown here is derived from an EMBL/GenBank/DDBJ whole genome shotgun (WGS) entry which is preliminary data.</text>
</comment>
<dbReference type="AlphaFoldDB" id="A0A495DE15"/>
<feature type="chain" id="PRO_5019761764" evidence="1">
    <location>
        <begin position="18"/>
        <end position="262"/>
    </location>
</feature>
<accession>A0A495DE15</accession>
<dbReference type="EMBL" id="RBIM01000003">
    <property type="protein sequence ID" value="RKR00520.1"/>
    <property type="molecule type" value="Genomic_DNA"/>
</dbReference>
<proteinExistence type="predicted"/>
<dbReference type="RefSeq" id="WP_121210861.1">
    <property type="nucleotide sequence ID" value="NZ_RBIM01000003.1"/>
</dbReference>
<evidence type="ECO:0000256" key="1">
    <source>
        <dbReference type="SAM" id="SignalP"/>
    </source>
</evidence>
<reference evidence="2 3" key="1">
    <citation type="submission" date="2018-10" db="EMBL/GenBank/DDBJ databases">
        <title>Genomic Encyclopedia of Type Strains, Phase IV (KMG-IV): sequencing the most valuable type-strain genomes for metagenomic binning, comparative biology and taxonomic classification.</title>
        <authorList>
            <person name="Goeker M."/>
        </authorList>
    </citation>
    <scope>NUCLEOTIDE SEQUENCE [LARGE SCALE GENOMIC DNA]</scope>
    <source>
        <strain evidence="2 3">DSM 4734</strain>
    </source>
</reference>
<protein>
    <submittedName>
        <fullName evidence="2">Uncharacterized protein DUF3313</fullName>
    </submittedName>
</protein>
<evidence type="ECO:0000313" key="2">
    <source>
        <dbReference type="EMBL" id="RKR00520.1"/>
    </source>
</evidence>
<sequence>MLRLNTIMRRLLPLTLAAGTAACSTSFETPTTLSSSAHLVAGERRLLAVEEFADPAALAQLATLYLPPVVMAPAADIDPDISPARLDDVRLQLSRDLCQRLARAGFSVEPVRHQPGTAPVQRGDVIAAVTGIRRNNVATTGMSRLIGVAVPGPFNPRVPLGIGALGVEAEILDADGRQIAAIRWASQNHLASGGGVTTILDGADAFTDLADVMDLSSVFADALGDLVEEARAGADTAERGETPRGTCNAYEALIADAVSPER</sequence>
<gene>
    <name evidence="2" type="ORF">C7435_1728</name>
</gene>
<keyword evidence="1" id="KW-0732">Signal</keyword>
<name>A0A495DE15_9PROT</name>
<dbReference type="InterPro" id="IPR021747">
    <property type="entry name" value="DUF3313"/>
</dbReference>
<feature type="signal peptide" evidence="1">
    <location>
        <begin position="1"/>
        <end position="17"/>
    </location>
</feature>
<dbReference type="OrthoDB" id="7629881at2"/>
<evidence type="ECO:0000313" key="3">
    <source>
        <dbReference type="Proteomes" id="UP000273675"/>
    </source>
</evidence>
<dbReference type="Pfam" id="PF11769">
    <property type="entry name" value="DUF3313"/>
    <property type="match status" value="1"/>
</dbReference>